<protein>
    <submittedName>
        <fullName evidence="1">Uncharacterized protein</fullName>
    </submittedName>
</protein>
<organism evidence="1">
    <name type="scientific">uncultured Caudovirales phage</name>
    <dbReference type="NCBI Taxonomy" id="2100421"/>
    <lineage>
        <taxon>Viruses</taxon>
        <taxon>Duplodnaviria</taxon>
        <taxon>Heunggongvirae</taxon>
        <taxon>Uroviricota</taxon>
        <taxon>Caudoviricetes</taxon>
        <taxon>Peduoviridae</taxon>
        <taxon>Maltschvirus</taxon>
        <taxon>Maltschvirus maltsch</taxon>
    </lineage>
</organism>
<accession>A0A6J5KX07</accession>
<sequence>MGFMADRLDDVKNLSAKGTNTNLSATEIEDETVEIYKTAEGDLRADGNTSNTALENWYKQLPYGFQFRGMIFYLPIAPSNLNITTHFATNMISTMYGTVEEHSEQRYYDITISGTTGMSPRYYKVVKDQLPGSVIGRASVPIKSKIGGNLGGFFKRTQALVDNTLNKVSDLLGEEQPSAGVDLQKTGYAAFHNFYKFLLLHKKVATGQSTIGSGSKSLVFLNYKDQNQYDVAIQSFQLQRDASNPMLYNYNITMRAYNLKTVDSKDVRKDVGSRLTQLGLGDGLSTSIAAKLANGARNAKNAAYSAIGAAKGFGA</sequence>
<name>A0A6J5KX07_9CAUD</name>
<gene>
    <name evidence="1" type="ORF">UFOVP53_226</name>
</gene>
<reference evidence="1" key="1">
    <citation type="submission" date="2020-04" db="EMBL/GenBank/DDBJ databases">
        <authorList>
            <person name="Chiriac C."/>
            <person name="Salcher M."/>
            <person name="Ghai R."/>
            <person name="Kavagutti S V."/>
        </authorList>
    </citation>
    <scope>NUCLEOTIDE SEQUENCE</scope>
</reference>
<proteinExistence type="predicted"/>
<dbReference type="EMBL" id="LR796189">
    <property type="protein sequence ID" value="CAB4125775.1"/>
    <property type="molecule type" value="Genomic_DNA"/>
</dbReference>
<evidence type="ECO:0000313" key="1">
    <source>
        <dbReference type="EMBL" id="CAB4125775.1"/>
    </source>
</evidence>